<evidence type="ECO:0000256" key="3">
    <source>
        <dbReference type="ARBA" id="ARBA00022692"/>
    </source>
</evidence>
<dbReference type="EMBL" id="LR791211">
    <property type="protein sequence ID" value="CAB3267073.1"/>
    <property type="molecule type" value="mRNA"/>
</dbReference>
<feature type="transmembrane region" description="Helical" evidence="7">
    <location>
        <begin position="20"/>
        <end position="36"/>
    </location>
</feature>
<accession>A0A6F9DVM9</accession>
<dbReference type="InterPro" id="IPR019184">
    <property type="entry name" value="Uncharacterised_TM-17"/>
</dbReference>
<evidence type="ECO:0000256" key="5">
    <source>
        <dbReference type="ARBA" id="ARBA00023136"/>
    </source>
</evidence>
<gene>
    <name evidence="8" type="primary">Tmem216-002</name>
</gene>
<dbReference type="PANTHER" id="PTHR13531:SF0">
    <property type="entry name" value="GEO07735P1-RELATED"/>
    <property type="match status" value="1"/>
</dbReference>
<organism evidence="8">
    <name type="scientific">Phallusia mammillata</name>
    <dbReference type="NCBI Taxonomy" id="59560"/>
    <lineage>
        <taxon>Eukaryota</taxon>
        <taxon>Metazoa</taxon>
        <taxon>Chordata</taxon>
        <taxon>Tunicata</taxon>
        <taxon>Ascidiacea</taxon>
        <taxon>Phlebobranchia</taxon>
        <taxon>Ascidiidae</taxon>
        <taxon>Phallusia</taxon>
    </lineage>
</organism>
<keyword evidence="3 7" id="KW-0812">Transmembrane</keyword>
<evidence type="ECO:0000256" key="1">
    <source>
        <dbReference type="ARBA" id="ARBA00004138"/>
    </source>
</evidence>
<evidence type="ECO:0000256" key="7">
    <source>
        <dbReference type="SAM" id="Phobius"/>
    </source>
</evidence>
<name>A0A6F9DVM9_9ASCI</name>
<evidence type="ECO:0000256" key="2">
    <source>
        <dbReference type="ARBA" id="ARBA00004141"/>
    </source>
</evidence>
<evidence type="ECO:0000256" key="6">
    <source>
        <dbReference type="ARBA" id="ARBA00023273"/>
    </source>
</evidence>
<evidence type="ECO:0000313" key="8">
    <source>
        <dbReference type="EMBL" id="CAB3267073.1"/>
    </source>
</evidence>
<dbReference type="Pfam" id="PF09799">
    <property type="entry name" value="Transmemb_17"/>
    <property type="match status" value="1"/>
</dbReference>
<dbReference type="PANTHER" id="PTHR13531">
    <property type="entry name" value="GEO07735P1-RELATED-RELATED"/>
    <property type="match status" value="1"/>
</dbReference>
<protein>
    <submittedName>
        <fullName evidence="8">Transmembrane protein 216-like</fullName>
    </submittedName>
</protein>
<sequence>MQGKPPRSSLPLQILLSANAYYFALFFLGEVALLVYKNEILPYSDSMLALDVILLLILGALEILWIFLGGNGNLSEQPGTLIFSLITLVIAMVGVLYYIFWQTYVMPIDEIICGILLGIHGFQIIFSLVALSSFTR</sequence>
<dbReference type="GO" id="GO:0035869">
    <property type="term" value="C:ciliary transition zone"/>
    <property type="evidence" value="ECO:0007669"/>
    <property type="project" value="TreeGrafter"/>
</dbReference>
<reference evidence="8" key="1">
    <citation type="submission" date="2020-04" db="EMBL/GenBank/DDBJ databases">
        <authorList>
            <person name="Neveu A P."/>
        </authorList>
    </citation>
    <scope>NUCLEOTIDE SEQUENCE</scope>
    <source>
        <tissue evidence="8">Whole embryo</tissue>
    </source>
</reference>
<feature type="transmembrane region" description="Helical" evidence="7">
    <location>
        <begin position="112"/>
        <end position="134"/>
    </location>
</feature>
<dbReference type="GO" id="GO:0016020">
    <property type="term" value="C:membrane"/>
    <property type="evidence" value="ECO:0007669"/>
    <property type="project" value="UniProtKB-SubCell"/>
</dbReference>
<keyword evidence="6" id="KW-0966">Cell projection</keyword>
<evidence type="ECO:0000256" key="4">
    <source>
        <dbReference type="ARBA" id="ARBA00022989"/>
    </source>
</evidence>
<feature type="transmembrane region" description="Helical" evidence="7">
    <location>
        <begin position="48"/>
        <end position="68"/>
    </location>
</feature>
<comment type="subcellular location">
    <subcellularLocation>
        <location evidence="1">Cell projection</location>
        <location evidence="1">Cilium</location>
    </subcellularLocation>
    <subcellularLocation>
        <location evidence="2">Membrane</location>
        <topology evidence="2">Multi-pass membrane protein</topology>
    </subcellularLocation>
</comment>
<dbReference type="GO" id="GO:1905515">
    <property type="term" value="P:non-motile cilium assembly"/>
    <property type="evidence" value="ECO:0007669"/>
    <property type="project" value="TreeGrafter"/>
</dbReference>
<feature type="transmembrane region" description="Helical" evidence="7">
    <location>
        <begin position="80"/>
        <end position="100"/>
    </location>
</feature>
<keyword evidence="5 7" id="KW-0472">Membrane</keyword>
<proteinExistence type="evidence at transcript level"/>
<dbReference type="AlphaFoldDB" id="A0A6F9DVM9"/>
<keyword evidence="4 7" id="KW-1133">Transmembrane helix</keyword>